<evidence type="ECO:0000313" key="2">
    <source>
        <dbReference type="Proteomes" id="UP000294588"/>
    </source>
</evidence>
<dbReference type="Proteomes" id="UP000294588">
    <property type="component" value="Unassembled WGS sequence"/>
</dbReference>
<proteinExistence type="predicted"/>
<gene>
    <name evidence="1" type="ORF">E0946_02130</name>
</gene>
<sequence>MPSIFYPFLDANMKPGEQIRLAGEEFHHWAYVAHRRIKETVILNSGKGIMAKAEAVKIETASALLELTDIIDYPYPDYPFAIAFALLKNRNDELIVEKCTELGVSALFPLITDLSVRKPSANTLSRFQKIAISAIKQCDNPWLPEIFSPQDLRSALANIKAQSYNPILCSERKPEQWMFDLSAEQAGKPCFMIGAEGGWSAEEFNLMQDLPEICLAHQITRAETAAIVASAQWLALAQRLKINTKAG</sequence>
<dbReference type="EMBL" id="SMOG01000003">
    <property type="protein sequence ID" value="TDF73836.1"/>
    <property type="molecule type" value="Genomic_DNA"/>
</dbReference>
<name>A0AC61QK39_9BACT</name>
<organism evidence="1 2">
    <name type="scientific">Candidatus Syntrophosphaera thermopropionivorans</name>
    <dbReference type="NCBI Taxonomy" id="2593015"/>
    <lineage>
        <taxon>Bacteria</taxon>
        <taxon>Pseudomonadati</taxon>
        <taxon>Candidatus Cloacimonadota</taxon>
        <taxon>Candidatus Cloacimonadia</taxon>
        <taxon>Candidatus Cloacimonadales</taxon>
        <taxon>Candidatus Cloacimonadaceae</taxon>
        <taxon>Candidatus Syntrophosphaera</taxon>
    </lineage>
</organism>
<reference evidence="1" key="1">
    <citation type="submission" date="2019-03" db="EMBL/GenBank/DDBJ databases">
        <title>Candidatus Syntrophosphaera thermopropionivorans: a novel player in syntrophic propionate oxidation during anaerobic digestion.</title>
        <authorList>
            <person name="Dyksma S."/>
        </authorList>
    </citation>
    <scope>NUCLEOTIDE SEQUENCE</scope>
    <source>
        <strain evidence="1">W5</strain>
    </source>
</reference>
<evidence type="ECO:0000313" key="1">
    <source>
        <dbReference type="EMBL" id="TDF73836.1"/>
    </source>
</evidence>
<accession>A0AC61QK39</accession>
<protein>
    <submittedName>
        <fullName evidence="1">16S rRNA (Uracil(1498)-N(3))-methyltransferase</fullName>
    </submittedName>
</protein>
<comment type="caution">
    <text evidence="1">The sequence shown here is derived from an EMBL/GenBank/DDBJ whole genome shotgun (WGS) entry which is preliminary data.</text>
</comment>
<keyword evidence="2" id="KW-1185">Reference proteome</keyword>